<evidence type="ECO:0000256" key="1">
    <source>
        <dbReference type="SAM" id="Phobius"/>
    </source>
</evidence>
<dbReference type="Proteomes" id="UP000827892">
    <property type="component" value="Chromosome V"/>
</dbReference>
<feature type="transmembrane region" description="Helical" evidence="1">
    <location>
        <begin position="167"/>
        <end position="186"/>
    </location>
</feature>
<feature type="domain" description="7TM GPCR serpentine receptor class x (Srx)" evidence="2">
    <location>
        <begin position="11"/>
        <end position="255"/>
    </location>
</feature>
<proteinExistence type="predicted"/>
<dbReference type="EMBL" id="CP090895">
    <property type="protein sequence ID" value="ULT86449.1"/>
    <property type="molecule type" value="Genomic_DNA"/>
</dbReference>
<dbReference type="PANTHER" id="PTHR46611:SF3">
    <property type="entry name" value="7TM GPCR SERPENTINE RECEPTOR CLASS X (SRX) DOMAIN-CONTAINING PROTEIN"/>
    <property type="match status" value="1"/>
</dbReference>
<gene>
    <name evidence="3" type="ORF">L3Y34_006267</name>
</gene>
<dbReference type="AlphaFoldDB" id="A0AAE8ZZ44"/>
<protein>
    <recommendedName>
        <fullName evidence="2">7TM GPCR serpentine receptor class x (Srx) domain-containing protein</fullName>
    </recommendedName>
</protein>
<dbReference type="InterPro" id="IPR019430">
    <property type="entry name" value="7TM_GPCR_serpentine_rcpt_Srx"/>
</dbReference>
<dbReference type="PANTHER" id="PTHR46611">
    <property type="entry name" value="SERPENTINE RECEPTOR, CLASS X-RELATED"/>
    <property type="match status" value="1"/>
</dbReference>
<feature type="transmembrane region" description="Helical" evidence="1">
    <location>
        <begin position="122"/>
        <end position="142"/>
    </location>
</feature>
<evidence type="ECO:0000313" key="3">
    <source>
        <dbReference type="EMBL" id="ULT86449.1"/>
    </source>
</evidence>
<feature type="transmembrane region" description="Helical" evidence="1">
    <location>
        <begin position="6"/>
        <end position="26"/>
    </location>
</feature>
<feature type="transmembrane region" description="Helical" evidence="1">
    <location>
        <begin position="80"/>
        <end position="101"/>
    </location>
</feature>
<dbReference type="Pfam" id="PF10328">
    <property type="entry name" value="7TM_GPCR_Srx"/>
    <property type="match status" value="1"/>
</dbReference>
<sequence length="288" mass="33240">MLFCIGSLTLIFISTFGIIVNLFCLFKFLSKPGKFNGFYKLCIVKTIPNIVICASFLFWGGPLTLFQVPLKDIPRSVNTLMGQIAGSGAYVLAPIIQCLMASNRFFLLYIPFWKFKFEKYPITHFAIFVGFAIAVTCSVLGYEQSCGYIFDPEMLVWRSEYLNCSESQSAIIFGCIVVPTVISNGITKSDERKRRRKWIRMFLQNVFQDCLHVIDLVNCRYIYALRDETWFQFIFLSVSFVLIYSLDGFVMFYFHRDVQPNFIQRFLANGKMRRKSNAIKAFRSGSSI</sequence>
<keyword evidence="1" id="KW-0812">Transmembrane</keyword>
<reference evidence="3 4" key="1">
    <citation type="submission" date="2022-02" db="EMBL/GenBank/DDBJ databases">
        <title>Chromosome-level reference genomes for two strains of Caenorhabditis briggsae: an improved platform for comparative genomics.</title>
        <authorList>
            <person name="Stevens L."/>
            <person name="Andersen E.C."/>
        </authorList>
    </citation>
    <scope>NUCLEOTIDE SEQUENCE [LARGE SCALE GENOMIC DNA]</scope>
    <source>
        <strain evidence="3">QX1410_ONT</strain>
        <tissue evidence="3">Whole-organism</tissue>
    </source>
</reference>
<name>A0AAE8ZZ44_CAEBR</name>
<feature type="transmembrane region" description="Helical" evidence="1">
    <location>
        <begin position="230"/>
        <end position="254"/>
    </location>
</feature>
<evidence type="ECO:0000259" key="2">
    <source>
        <dbReference type="Pfam" id="PF10328"/>
    </source>
</evidence>
<keyword evidence="1" id="KW-0472">Membrane</keyword>
<accession>A0AAE8ZZ44</accession>
<organism evidence="3 4">
    <name type="scientific">Caenorhabditis briggsae</name>
    <dbReference type="NCBI Taxonomy" id="6238"/>
    <lineage>
        <taxon>Eukaryota</taxon>
        <taxon>Metazoa</taxon>
        <taxon>Ecdysozoa</taxon>
        <taxon>Nematoda</taxon>
        <taxon>Chromadorea</taxon>
        <taxon>Rhabditida</taxon>
        <taxon>Rhabditina</taxon>
        <taxon>Rhabditomorpha</taxon>
        <taxon>Rhabditoidea</taxon>
        <taxon>Rhabditidae</taxon>
        <taxon>Peloderinae</taxon>
        <taxon>Caenorhabditis</taxon>
    </lineage>
</organism>
<evidence type="ECO:0000313" key="4">
    <source>
        <dbReference type="Proteomes" id="UP000827892"/>
    </source>
</evidence>
<feature type="transmembrane region" description="Helical" evidence="1">
    <location>
        <begin position="38"/>
        <end position="60"/>
    </location>
</feature>
<keyword evidence="1" id="KW-1133">Transmembrane helix</keyword>